<dbReference type="InterPro" id="IPR036388">
    <property type="entry name" value="WH-like_DNA-bd_sf"/>
</dbReference>
<dbReference type="InterPro" id="IPR036390">
    <property type="entry name" value="WH_DNA-bd_sf"/>
</dbReference>
<evidence type="ECO:0000259" key="5">
    <source>
        <dbReference type="PROSITE" id="PS50987"/>
    </source>
</evidence>
<dbReference type="GO" id="GO:0046685">
    <property type="term" value="P:response to arsenic-containing substance"/>
    <property type="evidence" value="ECO:0007669"/>
    <property type="project" value="UniProtKB-KW"/>
</dbReference>
<reference evidence="6 7" key="1">
    <citation type="submission" date="2020-06" db="EMBL/GenBank/DDBJ databases">
        <authorList>
            <person name="Voronona O.L."/>
            <person name="Aksenova E.I."/>
            <person name="Kunda M.S."/>
            <person name="Semenov A.N."/>
            <person name="Ryzhova N."/>
        </authorList>
    </citation>
    <scope>NUCLEOTIDE SEQUENCE [LARGE SCALE GENOMIC DNA]</scope>
    <source>
        <strain evidence="6 7">MPKMM3633</strain>
    </source>
</reference>
<evidence type="ECO:0000256" key="4">
    <source>
        <dbReference type="ARBA" id="ARBA00023163"/>
    </source>
</evidence>
<dbReference type="AlphaFoldDB" id="A0A859CWG7"/>
<gene>
    <name evidence="6" type="ORF">MP3633_2276</name>
</gene>
<dbReference type="PANTHER" id="PTHR33154:SF18">
    <property type="entry name" value="ARSENICAL RESISTANCE OPERON REPRESSOR"/>
    <property type="match status" value="1"/>
</dbReference>
<dbReference type="GO" id="GO:0003677">
    <property type="term" value="F:DNA binding"/>
    <property type="evidence" value="ECO:0007669"/>
    <property type="project" value="UniProtKB-KW"/>
</dbReference>
<organism evidence="6 7">
    <name type="scientific">Marinomonas primoryensis</name>
    <dbReference type="NCBI Taxonomy" id="178399"/>
    <lineage>
        <taxon>Bacteria</taxon>
        <taxon>Pseudomonadati</taxon>
        <taxon>Pseudomonadota</taxon>
        <taxon>Gammaproteobacteria</taxon>
        <taxon>Oceanospirillales</taxon>
        <taxon>Oceanospirillaceae</taxon>
        <taxon>Marinomonas</taxon>
    </lineage>
</organism>
<dbReference type="KEGG" id="mpri:MP3633_2276"/>
<evidence type="ECO:0000313" key="6">
    <source>
        <dbReference type="EMBL" id="QKK81003.1"/>
    </source>
</evidence>
<evidence type="ECO:0000256" key="3">
    <source>
        <dbReference type="ARBA" id="ARBA00023125"/>
    </source>
</evidence>
<dbReference type="Gene3D" id="1.10.10.10">
    <property type="entry name" value="Winged helix-like DNA-binding domain superfamily/Winged helix DNA-binding domain"/>
    <property type="match status" value="1"/>
</dbReference>
<keyword evidence="2" id="KW-0805">Transcription regulation</keyword>
<protein>
    <submittedName>
        <fullName evidence="6">HTH superfamily protein</fullName>
    </submittedName>
</protein>
<dbReference type="EMBL" id="CP054301">
    <property type="protein sequence ID" value="QKK81003.1"/>
    <property type="molecule type" value="Genomic_DNA"/>
</dbReference>
<evidence type="ECO:0000256" key="2">
    <source>
        <dbReference type="ARBA" id="ARBA00023015"/>
    </source>
</evidence>
<dbReference type="Proteomes" id="UP000509371">
    <property type="component" value="Chromosome"/>
</dbReference>
<keyword evidence="1" id="KW-0059">Arsenical resistance</keyword>
<evidence type="ECO:0000313" key="7">
    <source>
        <dbReference type="Proteomes" id="UP000509371"/>
    </source>
</evidence>
<dbReference type="GO" id="GO:0003700">
    <property type="term" value="F:DNA-binding transcription factor activity"/>
    <property type="evidence" value="ECO:0007669"/>
    <property type="project" value="InterPro"/>
</dbReference>
<dbReference type="FunFam" id="1.10.10.10:FF:000279">
    <property type="entry name" value="Transcriptional regulator, ArsR family"/>
    <property type="match status" value="1"/>
</dbReference>
<dbReference type="PANTHER" id="PTHR33154">
    <property type="entry name" value="TRANSCRIPTIONAL REGULATOR, ARSR FAMILY"/>
    <property type="match status" value="1"/>
</dbReference>
<proteinExistence type="predicted"/>
<evidence type="ECO:0000256" key="1">
    <source>
        <dbReference type="ARBA" id="ARBA00022849"/>
    </source>
</evidence>
<dbReference type="SMART" id="SM00418">
    <property type="entry name" value="HTH_ARSR"/>
    <property type="match status" value="1"/>
</dbReference>
<sequence>MILHMYYLEDTIIANEIRTKHLFQTRQQKSQIEMTPDLFYKALADDTRLRSLLLITQYNELCVCELMAALNETQPKISRHLAQLRKSGVLSDRRQGQWVFYRLHPELPSWAIKVLKTTLDNQVLWLKDNVDQLETMGGRPERKGACC</sequence>
<name>A0A859CWG7_9GAMM</name>
<keyword evidence="4" id="KW-0804">Transcription</keyword>
<dbReference type="NCBIfam" id="NF007528">
    <property type="entry name" value="PRK10141.1"/>
    <property type="match status" value="1"/>
</dbReference>
<accession>A0A859CWG7</accession>
<dbReference type="PRINTS" id="PR00778">
    <property type="entry name" value="HTHARSR"/>
</dbReference>
<feature type="domain" description="HTH arsR-type" evidence="5">
    <location>
        <begin position="28"/>
        <end position="122"/>
    </location>
</feature>
<dbReference type="PROSITE" id="PS50987">
    <property type="entry name" value="HTH_ARSR_2"/>
    <property type="match status" value="1"/>
</dbReference>
<dbReference type="Pfam" id="PF01022">
    <property type="entry name" value="HTH_5"/>
    <property type="match status" value="1"/>
</dbReference>
<dbReference type="InterPro" id="IPR051081">
    <property type="entry name" value="HTH_MetalResp_TranReg"/>
</dbReference>
<keyword evidence="3" id="KW-0238">DNA-binding</keyword>
<dbReference type="InterPro" id="IPR011991">
    <property type="entry name" value="ArsR-like_HTH"/>
</dbReference>
<dbReference type="NCBIfam" id="NF033788">
    <property type="entry name" value="HTH_metalloreg"/>
    <property type="match status" value="1"/>
</dbReference>
<dbReference type="CDD" id="cd00090">
    <property type="entry name" value="HTH_ARSR"/>
    <property type="match status" value="1"/>
</dbReference>
<dbReference type="InterPro" id="IPR001845">
    <property type="entry name" value="HTH_ArsR_DNA-bd_dom"/>
</dbReference>
<dbReference type="SUPFAM" id="SSF46785">
    <property type="entry name" value="Winged helix' DNA-binding domain"/>
    <property type="match status" value="1"/>
</dbReference>